<keyword evidence="11 18" id="KW-0413">Isomerase</keyword>
<reference evidence="18 19" key="1">
    <citation type="submission" date="2016-10" db="EMBL/GenBank/DDBJ databases">
        <authorList>
            <person name="de Groot N.N."/>
        </authorList>
    </citation>
    <scope>NUCLEOTIDE SEQUENCE [LARGE SCALE GENOMIC DNA]</scope>
    <source>
        <strain evidence="18 19">DSM 2872</strain>
    </source>
</reference>
<dbReference type="PANTHER" id="PTHR11390:SF21">
    <property type="entry name" value="DNA TOPOISOMERASE 3-ALPHA"/>
    <property type="match status" value="1"/>
</dbReference>
<organism evidence="18 19">
    <name type="scientific">Selenomonas ruminantium</name>
    <dbReference type="NCBI Taxonomy" id="971"/>
    <lineage>
        <taxon>Bacteria</taxon>
        <taxon>Bacillati</taxon>
        <taxon>Bacillota</taxon>
        <taxon>Negativicutes</taxon>
        <taxon>Selenomonadales</taxon>
        <taxon>Selenomonadaceae</taxon>
        <taxon>Selenomonas</taxon>
    </lineage>
</organism>
<dbReference type="SMART" id="SM00436">
    <property type="entry name" value="TOP1Bc"/>
    <property type="match status" value="1"/>
</dbReference>
<dbReference type="Proteomes" id="UP000183469">
    <property type="component" value="Unassembled WGS sequence"/>
</dbReference>
<dbReference type="RefSeq" id="WP_074670506.1">
    <property type="nucleotide sequence ID" value="NZ_FNQG01000002.1"/>
</dbReference>
<dbReference type="PRINTS" id="PR00417">
    <property type="entry name" value="PRTPISMRASEI"/>
</dbReference>
<dbReference type="CDD" id="cd00186">
    <property type="entry name" value="TOP1Ac"/>
    <property type="match status" value="1"/>
</dbReference>
<dbReference type="GO" id="GO:0006281">
    <property type="term" value="P:DNA repair"/>
    <property type="evidence" value="ECO:0007669"/>
    <property type="project" value="TreeGrafter"/>
</dbReference>
<dbReference type="Gene3D" id="3.30.65.10">
    <property type="entry name" value="Bacterial Topoisomerase I, domain 1"/>
    <property type="match status" value="2"/>
</dbReference>
<evidence type="ECO:0000313" key="18">
    <source>
        <dbReference type="EMBL" id="SDZ76266.1"/>
    </source>
</evidence>
<evidence type="ECO:0000256" key="13">
    <source>
        <dbReference type="ARBA" id="ARBA00031985"/>
    </source>
</evidence>
<evidence type="ECO:0000256" key="2">
    <source>
        <dbReference type="ARBA" id="ARBA00009446"/>
    </source>
</evidence>
<dbReference type="NCBIfam" id="NF005829">
    <property type="entry name" value="PRK07726.1"/>
    <property type="match status" value="1"/>
</dbReference>
<evidence type="ECO:0000256" key="6">
    <source>
        <dbReference type="ARBA" id="ARBA00022771"/>
    </source>
</evidence>
<dbReference type="InterPro" id="IPR013824">
    <property type="entry name" value="Topo_IA_cen_sub1"/>
</dbReference>
<keyword evidence="4" id="KW-0479">Metal-binding</keyword>
<dbReference type="PROSITE" id="PS50880">
    <property type="entry name" value="TOPRIM"/>
    <property type="match status" value="1"/>
</dbReference>
<accession>A0A1H3VNA5</accession>
<dbReference type="InterPro" id="IPR023405">
    <property type="entry name" value="Topo_IA_core_domain"/>
</dbReference>
<dbReference type="InterPro" id="IPR003601">
    <property type="entry name" value="Topo_IA_2"/>
</dbReference>
<evidence type="ECO:0000256" key="8">
    <source>
        <dbReference type="ARBA" id="ARBA00022842"/>
    </source>
</evidence>
<dbReference type="PANTHER" id="PTHR11390">
    <property type="entry name" value="PROKARYOTIC DNA TOPOISOMERASE"/>
    <property type="match status" value="1"/>
</dbReference>
<evidence type="ECO:0000256" key="1">
    <source>
        <dbReference type="ARBA" id="ARBA00000213"/>
    </source>
</evidence>
<dbReference type="Pfam" id="PF01751">
    <property type="entry name" value="Toprim"/>
    <property type="match status" value="1"/>
</dbReference>
<dbReference type="EC" id="5.6.2.1" evidence="3"/>
<dbReference type="AlphaFoldDB" id="A0A1H3VNA5"/>
<evidence type="ECO:0000256" key="14">
    <source>
        <dbReference type="ARBA" id="ARBA00032235"/>
    </source>
</evidence>
<keyword evidence="5" id="KW-0677">Repeat</keyword>
<dbReference type="PROSITE" id="PS00396">
    <property type="entry name" value="TOPO_IA_1"/>
    <property type="match status" value="1"/>
</dbReference>
<protein>
    <recommendedName>
        <fullName evidence="3">DNA topoisomerase</fullName>
        <ecNumber evidence="3">5.6.2.1</ecNumber>
    </recommendedName>
    <alternativeName>
        <fullName evidence="15">Omega-protein</fullName>
    </alternativeName>
    <alternativeName>
        <fullName evidence="14">Relaxing enzyme</fullName>
    </alternativeName>
    <alternativeName>
        <fullName evidence="12">Swivelase</fullName>
    </alternativeName>
    <alternativeName>
        <fullName evidence="13">Untwisting enzyme</fullName>
    </alternativeName>
</protein>
<dbReference type="Pfam" id="PF01396">
    <property type="entry name" value="Zn_ribbon_Top1"/>
    <property type="match status" value="3"/>
</dbReference>
<dbReference type="InterPro" id="IPR034144">
    <property type="entry name" value="TOPRIM_TopoIII"/>
</dbReference>
<evidence type="ECO:0000259" key="17">
    <source>
        <dbReference type="PROSITE" id="PS52039"/>
    </source>
</evidence>
<dbReference type="GO" id="GO:0043597">
    <property type="term" value="C:cytoplasmic replication fork"/>
    <property type="evidence" value="ECO:0007669"/>
    <property type="project" value="TreeGrafter"/>
</dbReference>
<keyword evidence="8" id="KW-0460">Magnesium</keyword>
<keyword evidence="9" id="KW-0799">Topoisomerase</keyword>
<dbReference type="InterPro" id="IPR013825">
    <property type="entry name" value="Topo_IA_cen_sub2"/>
</dbReference>
<dbReference type="CDD" id="cd03362">
    <property type="entry name" value="TOPRIM_TopoIA_TopoIII"/>
    <property type="match status" value="1"/>
</dbReference>
<evidence type="ECO:0000256" key="10">
    <source>
        <dbReference type="ARBA" id="ARBA00023125"/>
    </source>
</evidence>
<evidence type="ECO:0000256" key="15">
    <source>
        <dbReference type="ARBA" id="ARBA00032877"/>
    </source>
</evidence>
<evidence type="ECO:0000256" key="7">
    <source>
        <dbReference type="ARBA" id="ARBA00022833"/>
    </source>
</evidence>
<dbReference type="InterPro" id="IPR013497">
    <property type="entry name" value="Topo_IA_cen"/>
</dbReference>
<dbReference type="Gene3D" id="3.40.50.140">
    <property type="match status" value="1"/>
</dbReference>
<dbReference type="InterPro" id="IPR006171">
    <property type="entry name" value="TOPRIM_dom"/>
</dbReference>
<dbReference type="Pfam" id="PF01131">
    <property type="entry name" value="Topoisom_bac"/>
    <property type="match status" value="1"/>
</dbReference>
<feature type="domain" description="Topo IA-type catalytic" evidence="17">
    <location>
        <begin position="151"/>
        <end position="607"/>
    </location>
</feature>
<feature type="domain" description="Toprim" evidence="16">
    <location>
        <begin position="3"/>
        <end position="134"/>
    </location>
</feature>
<dbReference type="PROSITE" id="PS52039">
    <property type="entry name" value="TOPO_IA_2"/>
    <property type="match status" value="1"/>
</dbReference>
<dbReference type="GO" id="GO:0008270">
    <property type="term" value="F:zinc ion binding"/>
    <property type="evidence" value="ECO:0007669"/>
    <property type="project" value="UniProtKB-KW"/>
</dbReference>
<comment type="similarity">
    <text evidence="2">Belongs to the type IA topoisomerase family.</text>
</comment>
<evidence type="ECO:0000313" key="19">
    <source>
        <dbReference type="Proteomes" id="UP000183469"/>
    </source>
</evidence>
<dbReference type="NCBIfam" id="TIGR01056">
    <property type="entry name" value="topB"/>
    <property type="match status" value="1"/>
</dbReference>
<proteinExistence type="inferred from homology"/>
<dbReference type="Gene3D" id="1.10.290.10">
    <property type="entry name" value="Topoisomerase I, domain 4"/>
    <property type="match status" value="1"/>
</dbReference>
<dbReference type="GO" id="GO:0003677">
    <property type="term" value="F:DNA binding"/>
    <property type="evidence" value="ECO:0007669"/>
    <property type="project" value="UniProtKB-KW"/>
</dbReference>
<dbReference type="InterPro" id="IPR023406">
    <property type="entry name" value="Topo_IA_AS"/>
</dbReference>
<evidence type="ECO:0000256" key="4">
    <source>
        <dbReference type="ARBA" id="ARBA00022723"/>
    </source>
</evidence>
<evidence type="ECO:0000256" key="11">
    <source>
        <dbReference type="ARBA" id="ARBA00023235"/>
    </source>
</evidence>
<dbReference type="InterPro" id="IPR003602">
    <property type="entry name" value="Topo_IA_DNA-bd_dom"/>
</dbReference>
<comment type="catalytic activity">
    <reaction evidence="1">
        <text>ATP-independent breakage of single-stranded DNA, followed by passage and rejoining.</text>
        <dbReference type="EC" id="5.6.2.1"/>
    </reaction>
</comment>
<dbReference type="GO" id="GO:0006265">
    <property type="term" value="P:DNA topological change"/>
    <property type="evidence" value="ECO:0007669"/>
    <property type="project" value="InterPro"/>
</dbReference>
<dbReference type="Gene3D" id="1.10.460.10">
    <property type="entry name" value="Topoisomerase I, domain 2"/>
    <property type="match status" value="1"/>
</dbReference>
<sequence length="761" mass="84983">MSTRLFIAEKPSLARELAKGLGNGTNKDGYIEVGTDLVTWEYGHLLENFAPDDYDEKYKVWRSEDLPIVPQQWKMKIRKEGAKQVKVIKKLLADADVVVNGGDPDREGQLLVDELLEYLGNTKPVKRVLINALDEKSVKQALADLWDNEDFAGLKNSARARSYADWLVGTNLSRAYSIAGRNAGFPHVLRIGRVKTPTMSLVVRRENEIRKFQPVNYYELQVDWRYMDKVISSIWKPCEEEINDSFDVDGRLLKQDLAVAVKEKIVSAGEAGIVTSREDKEKQELQLLPYSLSALQVAAGRKYGYEPQAVLNAMQNLYEKKLTTYPRSDCSYLPENQLADVDEVIGNLSEIVEMEGFCRGAKIEIRSRAWNDSKISAHHAIVPTREKADLSKLSETEKNLYLMVAKAYVAQFYDVHKYNATTITIECAGETFAASGRQIIQMGWKELYASDKTSAEQEDSDEKKKLLPDIGEGESTAFHEAHIIDKVTKPPKRFTPSTLLQAMKEIHKHVKDKAAVKKLKTVAGIGTEATRAGIIDSLVSSGLLKKDKKYLIPSETAEAMVDFLPDELTWPDMTAEWEDGLEEIKEGRLDVQTFIAGKIDSVAACVEAASMLHIAPAADIVKCPICGKPMARRKGKKGFFWGCSGYPNCKQTYPDKKGKPDMEVKTGMGLTGKVWDCPKCGKSLRQLSGSKGLFWACEDKDNCGVRFSDYKGAPVIMKCPSCGEGYLRKVQGKKGTFWSCNRYPACKTIVKDAAGTPKQEN</sequence>
<evidence type="ECO:0000256" key="5">
    <source>
        <dbReference type="ARBA" id="ARBA00022737"/>
    </source>
</evidence>
<dbReference type="InterPro" id="IPR013826">
    <property type="entry name" value="Topo_IA_cen_sub3"/>
</dbReference>
<keyword evidence="7" id="KW-0862">Zinc</keyword>
<dbReference type="SUPFAM" id="SSF57783">
    <property type="entry name" value="Zinc beta-ribbon"/>
    <property type="match status" value="1"/>
</dbReference>
<keyword evidence="6" id="KW-0863">Zinc-finger</keyword>
<dbReference type="InterPro" id="IPR000380">
    <property type="entry name" value="Topo_IA"/>
</dbReference>
<name>A0A1H3VNA5_SELRU</name>
<dbReference type="InterPro" id="IPR005738">
    <property type="entry name" value="TopoIII"/>
</dbReference>
<evidence type="ECO:0000256" key="12">
    <source>
        <dbReference type="ARBA" id="ARBA00030003"/>
    </source>
</evidence>
<dbReference type="GO" id="GO:0006310">
    <property type="term" value="P:DNA recombination"/>
    <property type="evidence" value="ECO:0007669"/>
    <property type="project" value="TreeGrafter"/>
</dbReference>
<dbReference type="InterPro" id="IPR013498">
    <property type="entry name" value="Topo_IA_Znf"/>
</dbReference>
<dbReference type="GO" id="GO:0003917">
    <property type="term" value="F:DNA topoisomerase type I (single strand cut, ATP-independent) activity"/>
    <property type="evidence" value="ECO:0007669"/>
    <property type="project" value="UniProtKB-EC"/>
</dbReference>
<dbReference type="SMART" id="SM00493">
    <property type="entry name" value="TOPRIM"/>
    <property type="match status" value="1"/>
</dbReference>
<gene>
    <name evidence="18" type="ORF">SAMN05660648_00422</name>
</gene>
<dbReference type="Gene3D" id="2.70.20.10">
    <property type="entry name" value="Topoisomerase I, domain 3"/>
    <property type="match status" value="1"/>
</dbReference>
<dbReference type="EMBL" id="FNQG01000002">
    <property type="protein sequence ID" value="SDZ76266.1"/>
    <property type="molecule type" value="Genomic_DNA"/>
</dbReference>
<evidence type="ECO:0000259" key="16">
    <source>
        <dbReference type="PROSITE" id="PS50880"/>
    </source>
</evidence>
<dbReference type="OrthoDB" id="9803554at2"/>
<keyword evidence="10" id="KW-0238">DNA-binding</keyword>
<dbReference type="SMART" id="SM00437">
    <property type="entry name" value="TOP1Ac"/>
    <property type="match status" value="1"/>
</dbReference>
<evidence type="ECO:0000256" key="9">
    <source>
        <dbReference type="ARBA" id="ARBA00023029"/>
    </source>
</evidence>
<evidence type="ECO:0000256" key="3">
    <source>
        <dbReference type="ARBA" id="ARBA00012891"/>
    </source>
</evidence>
<dbReference type="SUPFAM" id="SSF56712">
    <property type="entry name" value="Prokaryotic type I DNA topoisomerase"/>
    <property type="match status" value="1"/>
</dbReference>